<organism evidence="2 3">
    <name type="scientific">Oryza meyeriana var. granulata</name>
    <dbReference type="NCBI Taxonomy" id="110450"/>
    <lineage>
        <taxon>Eukaryota</taxon>
        <taxon>Viridiplantae</taxon>
        <taxon>Streptophyta</taxon>
        <taxon>Embryophyta</taxon>
        <taxon>Tracheophyta</taxon>
        <taxon>Spermatophyta</taxon>
        <taxon>Magnoliopsida</taxon>
        <taxon>Liliopsida</taxon>
        <taxon>Poales</taxon>
        <taxon>Poaceae</taxon>
        <taxon>BOP clade</taxon>
        <taxon>Oryzoideae</taxon>
        <taxon>Oryzeae</taxon>
        <taxon>Oryzinae</taxon>
        <taxon>Oryza</taxon>
        <taxon>Oryza meyeriana</taxon>
    </lineage>
</organism>
<dbReference type="AlphaFoldDB" id="A0A6G1DK88"/>
<reference evidence="2 3" key="1">
    <citation type="submission" date="2019-11" db="EMBL/GenBank/DDBJ databases">
        <title>Whole genome sequence of Oryza granulata.</title>
        <authorList>
            <person name="Li W."/>
        </authorList>
    </citation>
    <scope>NUCLEOTIDE SEQUENCE [LARGE SCALE GENOMIC DNA]</scope>
    <source>
        <strain evidence="3">cv. Menghai</strain>
        <tissue evidence="2">Leaf</tissue>
    </source>
</reference>
<evidence type="ECO:0000313" key="2">
    <source>
        <dbReference type="EMBL" id="KAF0913245.1"/>
    </source>
</evidence>
<proteinExistence type="predicted"/>
<protein>
    <submittedName>
        <fullName evidence="2">Uncharacterized protein</fullName>
    </submittedName>
</protein>
<dbReference type="EMBL" id="SPHZ02000006">
    <property type="protein sequence ID" value="KAF0913245.1"/>
    <property type="molecule type" value="Genomic_DNA"/>
</dbReference>
<keyword evidence="1" id="KW-0812">Transmembrane</keyword>
<keyword evidence="1" id="KW-1133">Transmembrane helix</keyword>
<accession>A0A6G1DK88</accession>
<evidence type="ECO:0000313" key="3">
    <source>
        <dbReference type="Proteomes" id="UP000479710"/>
    </source>
</evidence>
<dbReference type="Proteomes" id="UP000479710">
    <property type="component" value="Unassembled WGS sequence"/>
</dbReference>
<gene>
    <name evidence="2" type="ORF">E2562_020399</name>
</gene>
<feature type="transmembrane region" description="Helical" evidence="1">
    <location>
        <begin position="23"/>
        <end position="42"/>
    </location>
</feature>
<name>A0A6G1DK88_9ORYZ</name>
<keyword evidence="1" id="KW-0472">Membrane</keyword>
<comment type="caution">
    <text evidence="2">The sequence shown here is derived from an EMBL/GenBank/DDBJ whole genome shotgun (WGS) entry which is preliminary data.</text>
</comment>
<sequence length="74" mass="8456">MSYVLRDVVAVLGLATVATRIDSWLLCSAVQGTMFWALIMLVHDWCSSPQPMLNPRTSFILEPLRSYKKQEQLE</sequence>
<evidence type="ECO:0000256" key="1">
    <source>
        <dbReference type="SAM" id="Phobius"/>
    </source>
</evidence>
<keyword evidence="3" id="KW-1185">Reference proteome</keyword>